<feature type="domain" description="At1g61320/AtMIF1 LRR" evidence="1">
    <location>
        <begin position="237"/>
        <end position="356"/>
    </location>
</feature>
<proteinExistence type="predicted"/>
<dbReference type="InterPro" id="IPR053772">
    <property type="entry name" value="At1g61320/At1g61330-like"/>
</dbReference>
<dbReference type="AlphaFoldDB" id="A0A9J5XIQ3"/>
<dbReference type="Proteomes" id="UP000824120">
    <property type="component" value="Chromosome 9"/>
</dbReference>
<dbReference type="PANTHER" id="PTHR34145">
    <property type="entry name" value="OS02G0105600 PROTEIN"/>
    <property type="match status" value="1"/>
</dbReference>
<evidence type="ECO:0000313" key="2">
    <source>
        <dbReference type="EMBL" id="KAG5587570.1"/>
    </source>
</evidence>
<gene>
    <name evidence="2" type="ORF">H5410_048004</name>
</gene>
<reference evidence="2 3" key="1">
    <citation type="submission" date="2020-09" db="EMBL/GenBank/DDBJ databases">
        <title>De no assembly of potato wild relative species, Solanum commersonii.</title>
        <authorList>
            <person name="Cho K."/>
        </authorList>
    </citation>
    <scope>NUCLEOTIDE SEQUENCE [LARGE SCALE GENOMIC DNA]</scope>
    <source>
        <strain evidence="2">LZ3.2</strain>
        <tissue evidence="2">Leaf</tissue>
    </source>
</reference>
<sequence>MLQALLNSCPLIESFIFEYCKGLETMNPQKIKSVSLKFLKIRFCGGIWEIDAPNLVSLKYTWEDIPQIKIVRESRQLKYSRIILKCLDSDNVNAAWFCKLRKFLSNSISWSEVRVESYRCNDINIQNLQLDHKDSNPHVDVLNVIIIWKNGESSTFVDALVWSCQPRRLNVHSTREKITFFIDHLMYMKNSSQSTSHGSTPLLSQLKGVKAYKFDRKKESWHPVEHKSGELVTTNSEIGVVNLNSLRKLSLSYVKLDENMLQTLLNSFPLIVSFIFEYCSGLEMIELVNLQKIKSVSLKVLKIRFSGSIWEIDAPNLVSFAYIGNQIPELQILRESRQLKHPKIILQIVIYNCMSLKLINLLTLPWLISTYFSVSIDSPT</sequence>
<name>A0A9J5XIQ3_SOLCO</name>
<dbReference type="EMBL" id="JACXVP010000009">
    <property type="protein sequence ID" value="KAG5587570.1"/>
    <property type="molecule type" value="Genomic_DNA"/>
</dbReference>
<dbReference type="Pfam" id="PF23622">
    <property type="entry name" value="LRR_At1g61320_AtMIF1"/>
    <property type="match status" value="1"/>
</dbReference>
<protein>
    <recommendedName>
        <fullName evidence="1">At1g61320/AtMIF1 LRR domain-containing protein</fullName>
    </recommendedName>
</protein>
<comment type="caution">
    <text evidence="2">The sequence shown here is derived from an EMBL/GenBank/DDBJ whole genome shotgun (WGS) entry which is preliminary data.</text>
</comment>
<accession>A0A9J5XIQ3</accession>
<evidence type="ECO:0000313" key="3">
    <source>
        <dbReference type="Proteomes" id="UP000824120"/>
    </source>
</evidence>
<keyword evidence="3" id="KW-1185">Reference proteome</keyword>
<dbReference type="InterPro" id="IPR055357">
    <property type="entry name" value="LRR_At1g61320_AtMIF1"/>
</dbReference>
<organism evidence="2 3">
    <name type="scientific">Solanum commersonii</name>
    <name type="common">Commerson's wild potato</name>
    <name type="synonym">Commerson's nightshade</name>
    <dbReference type="NCBI Taxonomy" id="4109"/>
    <lineage>
        <taxon>Eukaryota</taxon>
        <taxon>Viridiplantae</taxon>
        <taxon>Streptophyta</taxon>
        <taxon>Embryophyta</taxon>
        <taxon>Tracheophyta</taxon>
        <taxon>Spermatophyta</taxon>
        <taxon>Magnoliopsida</taxon>
        <taxon>eudicotyledons</taxon>
        <taxon>Gunneridae</taxon>
        <taxon>Pentapetalae</taxon>
        <taxon>asterids</taxon>
        <taxon>lamiids</taxon>
        <taxon>Solanales</taxon>
        <taxon>Solanaceae</taxon>
        <taxon>Solanoideae</taxon>
        <taxon>Solaneae</taxon>
        <taxon>Solanum</taxon>
    </lineage>
</organism>
<dbReference type="OrthoDB" id="1300012at2759"/>
<evidence type="ECO:0000259" key="1">
    <source>
        <dbReference type="Pfam" id="PF23622"/>
    </source>
</evidence>
<dbReference type="PANTHER" id="PTHR34145:SF28">
    <property type="entry name" value="F-BOX DOMAIN-CONTAINING PROTEIN"/>
    <property type="match status" value="1"/>
</dbReference>